<keyword evidence="5 9" id="KW-0227">DNA damage</keyword>
<dbReference type="PANTHER" id="PTHR11059:SF0">
    <property type="entry name" value="DNA REPAIR PROTEIN RECN"/>
    <property type="match status" value="1"/>
</dbReference>
<evidence type="ECO:0000256" key="1">
    <source>
        <dbReference type="ARBA" id="ARBA00003618"/>
    </source>
</evidence>
<keyword evidence="6" id="KW-0067">ATP-binding</keyword>
<sequence length="586" mass="66462">MLSLLQIKNFALVDQLTLKFGQGLNVLTGETGAGKSIILDAIDIVLGGKVNHRFIRQGTSQASIEATFLVDSSLIKWLEQQQLELLEEGTLICHRELTLTGESLRSRCRINGVLVNLQLMAQLREYLVEITAQGQTVQLMDSTRQRELLDLYGGSEILQQKKVVELAYEQWKLTEKTLEKRRKSDQERLQRLDILEYQRQELQEVQLSDSDELEQLQQEGERLSHVVELQQLSYQTYQVLYQNDRGEPAIADRLADAENLLTDMAEYDNKIESILEMVKSALTQVVEAGQEINHYGDALEADPERLTEVEERINLLKRICRKYGPSLQEVINYYDKLQVEFAELTNSEQSIEKLEKDYKIAQEKFDLACQELTKLRQKAASQLDKQLVKELKPLAMEKVIFVCQISPSNPNITGKDQVIFYFSPNPGEKIQPLSSTASGGEMSRFLLALKACFAQAEKSSGTLIFDEIDAGVSGKVAQAIANKLHHLSETYQVLCVTHQPLVAALADNHFRVEKQMIEESAQVKVEENRQLNLPEIRTVVRVQELDNLQTRREELAQLTGGHSADDAIEFAQSLLVKAEAYRLGKK</sequence>
<dbReference type="CDD" id="cd03241">
    <property type="entry name" value="ABC_RecN"/>
    <property type="match status" value="2"/>
</dbReference>
<feature type="domain" description="RecF/RecN/SMC N-terminal" evidence="11">
    <location>
        <begin position="2"/>
        <end position="515"/>
    </location>
</feature>
<comment type="similarity">
    <text evidence="2 9">Belongs to the RecN family.</text>
</comment>
<dbReference type="PIRSF" id="PIRSF003128">
    <property type="entry name" value="RecN"/>
    <property type="match status" value="1"/>
</dbReference>
<dbReference type="NCBIfam" id="TIGR00634">
    <property type="entry name" value="recN"/>
    <property type="match status" value="1"/>
</dbReference>
<dbReference type="EMBL" id="BDQK01000017">
    <property type="protein sequence ID" value="GBF82754.1"/>
    <property type="molecule type" value="Genomic_DNA"/>
</dbReference>
<feature type="coiled-coil region" evidence="10">
    <location>
        <begin position="337"/>
        <end position="371"/>
    </location>
</feature>
<proteinExistence type="inferred from homology"/>
<dbReference type="GO" id="GO:0043590">
    <property type="term" value="C:bacterial nucleoid"/>
    <property type="evidence" value="ECO:0007669"/>
    <property type="project" value="TreeGrafter"/>
</dbReference>
<keyword evidence="4" id="KW-0547">Nucleotide-binding</keyword>
<evidence type="ECO:0000256" key="5">
    <source>
        <dbReference type="ARBA" id="ARBA00022763"/>
    </source>
</evidence>
<dbReference type="RefSeq" id="WP_124973230.1">
    <property type="nucleotide sequence ID" value="NZ_BDQK01000017.1"/>
</dbReference>
<accession>A0A401INA7</accession>
<evidence type="ECO:0000256" key="3">
    <source>
        <dbReference type="ARBA" id="ARBA00021315"/>
    </source>
</evidence>
<dbReference type="GO" id="GO:0009432">
    <property type="term" value="P:SOS response"/>
    <property type="evidence" value="ECO:0007669"/>
    <property type="project" value="TreeGrafter"/>
</dbReference>
<name>A0A401INA7_APHSA</name>
<dbReference type="PANTHER" id="PTHR11059">
    <property type="entry name" value="DNA REPAIR PROTEIN RECN"/>
    <property type="match status" value="1"/>
</dbReference>
<evidence type="ECO:0000259" key="11">
    <source>
        <dbReference type="Pfam" id="PF02463"/>
    </source>
</evidence>
<evidence type="ECO:0000313" key="12">
    <source>
        <dbReference type="EMBL" id="GBF82754.1"/>
    </source>
</evidence>
<keyword evidence="13" id="KW-1185">Reference proteome</keyword>
<dbReference type="GO" id="GO:0006281">
    <property type="term" value="P:DNA repair"/>
    <property type="evidence" value="ECO:0007669"/>
    <property type="project" value="UniProtKB-KW"/>
</dbReference>
<dbReference type="InterPro" id="IPR004604">
    <property type="entry name" value="DNA_recomb/repair_RecN"/>
</dbReference>
<dbReference type="FunFam" id="3.40.50.300:FF:000356">
    <property type="entry name" value="DNA repair protein RecN"/>
    <property type="match status" value="1"/>
</dbReference>
<dbReference type="OrthoDB" id="9806954at2"/>
<evidence type="ECO:0000256" key="4">
    <source>
        <dbReference type="ARBA" id="ARBA00022741"/>
    </source>
</evidence>
<dbReference type="Gene3D" id="3.40.50.300">
    <property type="entry name" value="P-loop containing nucleotide triphosphate hydrolases"/>
    <property type="match status" value="2"/>
</dbReference>
<dbReference type="AlphaFoldDB" id="A0A401INA7"/>
<evidence type="ECO:0000256" key="7">
    <source>
        <dbReference type="ARBA" id="ARBA00023204"/>
    </source>
</evidence>
<dbReference type="SUPFAM" id="SSF52540">
    <property type="entry name" value="P-loop containing nucleoside triphosphate hydrolases"/>
    <property type="match status" value="1"/>
</dbReference>
<gene>
    <name evidence="12" type="ORF">AsFPU1_4188</name>
</gene>
<evidence type="ECO:0000256" key="10">
    <source>
        <dbReference type="SAM" id="Coils"/>
    </source>
</evidence>
<evidence type="ECO:0000256" key="6">
    <source>
        <dbReference type="ARBA" id="ARBA00022840"/>
    </source>
</evidence>
<evidence type="ECO:0000256" key="8">
    <source>
        <dbReference type="ARBA" id="ARBA00033408"/>
    </source>
</evidence>
<dbReference type="GO" id="GO:0005524">
    <property type="term" value="F:ATP binding"/>
    <property type="evidence" value="ECO:0007669"/>
    <property type="project" value="UniProtKB-KW"/>
</dbReference>
<organism evidence="12 13">
    <name type="scientific">Aphanothece sacrum FPU1</name>
    <dbReference type="NCBI Taxonomy" id="1920663"/>
    <lineage>
        <taxon>Bacteria</taxon>
        <taxon>Bacillati</taxon>
        <taxon>Cyanobacteriota</taxon>
        <taxon>Cyanophyceae</taxon>
        <taxon>Oscillatoriophycideae</taxon>
        <taxon>Chroococcales</taxon>
        <taxon>Aphanothecaceae</taxon>
        <taxon>Aphanothece</taxon>
    </lineage>
</organism>
<comment type="function">
    <text evidence="1 9">May be involved in recombinational repair of damaged DNA.</text>
</comment>
<dbReference type="GO" id="GO:0006310">
    <property type="term" value="P:DNA recombination"/>
    <property type="evidence" value="ECO:0007669"/>
    <property type="project" value="InterPro"/>
</dbReference>
<dbReference type="Proteomes" id="UP000287247">
    <property type="component" value="Unassembled WGS sequence"/>
</dbReference>
<keyword evidence="7 9" id="KW-0234">DNA repair</keyword>
<evidence type="ECO:0000313" key="13">
    <source>
        <dbReference type="Proteomes" id="UP000287247"/>
    </source>
</evidence>
<comment type="caution">
    <text evidence="12">The sequence shown here is derived from an EMBL/GenBank/DDBJ whole genome shotgun (WGS) entry which is preliminary data.</text>
</comment>
<keyword evidence="10" id="KW-0175">Coiled coil</keyword>
<dbReference type="Pfam" id="PF02463">
    <property type="entry name" value="SMC_N"/>
    <property type="match status" value="1"/>
</dbReference>
<dbReference type="InterPro" id="IPR027417">
    <property type="entry name" value="P-loop_NTPase"/>
</dbReference>
<evidence type="ECO:0000256" key="9">
    <source>
        <dbReference type="PIRNR" id="PIRNR003128"/>
    </source>
</evidence>
<protein>
    <recommendedName>
        <fullName evidence="3 9">DNA repair protein RecN</fullName>
    </recommendedName>
    <alternativeName>
        <fullName evidence="8 9">Recombination protein N</fullName>
    </alternativeName>
</protein>
<dbReference type="InterPro" id="IPR003395">
    <property type="entry name" value="RecF/RecN/SMC_N"/>
</dbReference>
<reference evidence="13" key="1">
    <citation type="submission" date="2017-05" db="EMBL/GenBank/DDBJ databases">
        <title>Physiological properties and genetic analysis related to exopolysaccharide production of fresh-water unicellular cyanobacterium Aphanothece sacrum, Suizenji Nori, that has been cultured as a food source in Japan.</title>
        <authorList>
            <person name="Kanesaki Y."/>
            <person name="Yoshikawa S."/>
            <person name="Ohki K."/>
        </authorList>
    </citation>
    <scope>NUCLEOTIDE SEQUENCE [LARGE SCALE GENOMIC DNA]</scope>
    <source>
        <strain evidence="13">FPU1</strain>
    </source>
</reference>
<evidence type="ECO:0000256" key="2">
    <source>
        <dbReference type="ARBA" id="ARBA00009441"/>
    </source>
</evidence>